<evidence type="ECO:0000256" key="5">
    <source>
        <dbReference type="ARBA" id="ARBA00022763"/>
    </source>
</evidence>
<comment type="caution">
    <text evidence="14">The sequence shown here is derived from an EMBL/GenBank/DDBJ whole genome shotgun (WGS) entry which is preliminary data.</text>
</comment>
<gene>
    <name evidence="12" type="primary">ligA</name>
    <name evidence="14" type="ORF">Rumeso_04617</name>
</gene>
<dbReference type="GO" id="GO:0003911">
    <property type="term" value="F:DNA ligase (NAD+) activity"/>
    <property type="evidence" value="ECO:0007669"/>
    <property type="project" value="UniProtKB-UniRule"/>
</dbReference>
<keyword evidence="6 12" id="KW-0862">Zinc</keyword>
<feature type="binding site" evidence="12">
    <location>
        <begin position="56"/>
        <end position="60"/>
    </location>
    <ligand>
        <name>NAD(+)</name>
        <dbReference type="ChEBI" id="CHEBI:57540"/>
    </ligand>
</feature>
<feature type="active site" description="N6-AMP-lysine intermediate" evidence="12">
    <location>
        <position position="141"/>
    </location>
</feature>
<evidence type="ECO:0000256" key="4">
    <source>
        <dbReference type="ARBA" id="ARBA00022723"/>
    </source>
</evidence>
<keyword evidence="3 12" id="KW-0235">DNA replication</keyword>
<evidence type="ECO:0000256" key="12">
    <source>
        <dbReference type="HAMAP-Rule" id="MF_01588"/>
    </source>
</evidence>
<dbReference type="HOGENOM" id="CLU_007764_2_1_5"/>
<feature type="binding site" evidence="12">
    <location>
        <position position="444"/>
    </location>
    <ligand>
        <name>Zn(2+)</name>
        <dbReference type="ChEBI" id="CHEBI:29105"/>
    </ligand>
</feature>
<comment type="cofactor">
    <cofactor evidence="12">
        <name>Mg(2+)</name>
        <dbReference type="ChEBI" id="CHEBI:18420"/>
    </cofactor>
    <cofactor evidence="12">
        <name>Mn(2+)</name>
        <dbReference type="ChEBI" id="CHEBI:29035"/>
    </cofactor>
</comment>
<dbReference type="PANTHER" id="PTHR23389">
    <property type="entry name" value="CHROMOSOME TRANSMISSION FIDELITY FACTOR 18"/>
    <property type="match status" value="1"/>
</dbReference>
<dbReference type="PROSITE" id="PS01055">
    <property type="entry name" value="DNA_LIGASE_N1"/>
    <property type="match status" value="1"/>
</dbReference>
<evidence type="ECO:0000256" key="7">
    <source>
        <dbReference type="ARBA" id="ARBA00022842"/>
    </source>
</evidence>
<dbReference type="InterPro" id="IPR001679">
    <property type="entry name" value="DNA_ligase"/>
</dbReference>
<feature type="binding site" evidence="12">
    <location>
        <position position="198"/>
    </location>
    <ligand>
        <name>NAD(+)</name>
        <dbReference type="ChEBI" id="CHEBI:57540"/>
    </ligand>
</feature>
<dbReference type="InterPro" id="IPR012340">
    <property type="entry name" value="NA-bd_OB-fold"/>
</dbReference>
<evidence type="ECO:0000256" key="1">
    <source>
        <dbReference type="ARBA" id="ARBA00004067"/>
    </source>
</evidence>
<proteinExistence type="inferred from homology"/>
<dbReference type="InterPro" id="IPR001357">
    <property type="entry name" value="BRCT_dom"/>
</dbReference>
<dbReference type="InterPro" id="IPR013839">
    <property type="entry name" value="DNAligase_adenylation"/>
</dbReference>
<dbReference type="Gene3D" id="3.40.50.10190">
    <property type="entry name" value="BRCT domain"/>
    <property type="match status" value="1"/>
</dbReference>
<protein>
    <recommendedName>
        <fullName evidence="12">DNA ligase</fullName>
        <ecNumber evidence="12">6.5.1.2</ecNumber>
    </recommendedName>
    <alternativeName>
        <fullName evidence="12">Polydeoxyribonucleotide synthase [NAD(+)]</fullName>
    </alternativeName>
</protein>
<keyword evidence="4 12" id="KW-0479">Metal-binding</keyword>
<dbReference type="SUPFAM" id="SSF47781">
    <property type="entry name" value="RuvA domain 2-like"/>
    <property type="match status" value="1"/>
</dbReference>
<reference evidence="14 15" key="1">
    <citation type="submission" date="2013-02" db="EMBL/GenBank/DDBJ databases">
        <authorList>
            <person name="Fiebig A."/>
            <person name="Goeker M."/>
            <person name="Klenk H.-P.P."/>
        </authorList>
    </citation>
    <scope>NUCLEOTIDE SEQUENCE [LARGE SCALE GENOMIC DNA]</scope>
    <source>
        <strain evidence="14 15">DSM 19309</strain>
    </source>
</reference>
<feature type="binding site" evidence="12">
    <location>
        <position position="468"/>
    </location>
    <ligand>
        <name>Zn(2+)</name>
        <dbReference type="ChEBI" id="CHEBI:29105"/>
    </ligand>
</feature>
<comment type="caution">
    <text evidence="12">Lacks conserved residue(s) required for the propagation of feature annotation.</text>
</comment>
<dbReference type="NCBIfam" id="NF005932">
    <property type="entry name" value="PRK07956.1"/>
    <property type="match status" value="1"/>
</dbReference>
<dbReference type="CDD" id="cd00114">
    <property type="entry name" value="LIGANc"/>
    <property type="match status" value="1"/>
</dbReference>
<dbReference type="HAMAP" id="MF_01588">
    <property type="entry name" value="DNA_ligase_A"/>
    <property type="match status" value="1"/>
</dbReference>
<dbReference type="InterPro" id="IPR036420">
    <property type="entry name" value="BRCT_dom_sf"/>
</dbReference>
<feature type="binding site" evidence="12">
    <location>
        <position position="139"/>
    </location>
    <ligand>
        <name>NAD(+)</name>
        <dbReference type="ChEBI" id="CHEBI:57540"/>
    </ligand>
</feature>
<organism evidence="14 15">
    <name type="scientific">Rubellimicrobium mesophilum DSM 19309</name>
    <dbReference type="NCBI Taxonomy" id="442562"/>
    <lineage>
        <taxon>Bacteria</taxon>
        <taxon>Pseudomonadati</taxon>
        <taxon>Pseudomonadota</taxon>
        <taxon>Alphaproteobacteria</taxon>
        <taxon>Rhodobacterales</taxon>
        <taxon>Roseobacteraceae</taxon>
        <taxon>Rubellimicrobium</taxon>
    </lineage>
</organism>
<dbReference type="GO" id="GO:0046872">
    <property type="term" value="F:metal ion binding"/>
    <property type="evidence" value="ECO:0007669"/>
    <property type="project" value="UniProtKB-KW"/>
</dbReference>
<dbReference type="InterPro" id="IPR018239">
    <property type="entry name" value="DNA_ligase_AS"/>
</dbReference>
<dbReference type="SUPFAM" id="SSF56091">
    <property type="entry name" value="DNA ligase/mRNA capping enzyme, catalytic domain"/>
    <property type="match status" value="1"/>
</dbReference>
<dbReference type="InterPro" id="IPR004150">
    <property type="entry name" value="NAD_DNA_ligase_OB"/>
</dbReference>
<feature type="binding site" evidence="12">
    <location>
        <begin position="105"/>
        <end position="106"/>
    </location>
    <ligand>
        <name>NAD(+)</name>
        <dbReference type="ChEBI" id="CHEBI:57540"/>
    </ligand>
</feature>
<comment type="catalytic activity">
    <reaction evidence="11 12">
        <text>NAD(+) + (deoxyribonucleotide)n-3'-hydroxyl + 5'-phospho-(deoxyribonucleotide)m = (deoxyribonucleotide)n+m + AMP + beta-nicotinamide D-nucleotide.</text>
        <dbReference type="EC" id="6.5.1.2"/>
    </reaction>
</comment>
<dbReference type="Gene3D" id="1.10.150.20">
    <property type="entry name" value="5' to 3' exonuclease, C-terminal subdomain"/>
    <property type="match status" value="2"/>
</dbReference>
<dbReference type="FunFam" id="3.30.470.30:FF:000001">
    <property type="entry name" value="DNA ligase"/>
    <property type="match status" value="1"/>
</dbReference>
<dbReference type="InterPro" id="IPR013840">
    <property type="entry name" value="DNAligase_N"/>
</dbReference>
<dbReference type="GO" id="GO:0005829">
    <property type="term" value="C:cytosol"/>
    <property type="evidence" value="ECO:0007669"/>
    <property type="project" value="TreeGrafter"/>
</dbReference>
<evidence type="ECO:0000256" key="11">
    <source>
        <dbReference type="ARBA" id="ARBA00034005"/>
    </source>
</evidence>
<comment type="function">
    <text evidence="1 12">DNA ligase that catalyzes the formation of phosphodiester linkages between 5'-phosphoryl and 3'-hydroxyl groups in double-stranded DNA using NAD as a coenzyme and as the energy source for the reaction. It is essential for DNA replication and repair of damaged DNA.</text>
</comment>
<dbReference type="NCBIfam" id="TIGR00575">
    <property type="entry name" value="dnlj"/>
    <property type="match status" value="1"/>
</dbReference>
<dbReference type="GO" id="GO:0006260">
    <property type="term" value="P:DNA replication"/>
    <property type="evidence" value="ECO:0007669"/>
    <property type="project" value="UniProtKB-KW"/>
</dbReference>
<evidence type="ECO:0000313" key="15">
    <source>
        <dbReference type="Proteomes" id="UP000019666"/>
    </source>
</evidence>
<evidence type="ECO:0000256" key="9">
    <source>
        <dbReference type="ARBA" id="ARBA00023204"/>
    </source>
</evidence>
<feature type="binding site" evidence="12">
    <location>
        <position position="338"/>
    </location>
    <ligand>
        <name>NAD(+)</name>
        <dbReference type="ChEBI" id="CHEBI:57540"/>
    </ligand>
</feature>
<dbReference type="EMBL" id="AOSK01000130">
    <property type="protein sequence ID" value="EYD73496.1"/>
    <property type="molecule type" value="Genomic_DNA"/>
</dbReference>
<dbReference type="InterPro" id="IPR041663">
    <property type="entry name" value="DisA/LigA_HHH"/>
</dbReference>
<dbReference type="Pfam" id="PF00533">
    <property type="entry name" value="BRCT"/>
    <property type="match status" value="1"/>
</dbReference>
<keyword evidence="8 12" id="KW-0520">NAD</keyword>
<dbReference type="Gene3D" id="2.40.50.140">
    <property type="entry name" value="Nucleic acid-binding proteins"/>
    <property type="match status" value="1"/>
</dbReference>
<dbReference type="AlphaFoldDB" id="A0A017HGN1"/>
<dbReference type="Gene3D" id="1.10.287.610">
    <property type="entry name" value="Helix hairpin bin"/>
    <property type="match status" value="1"/>
</dbReference>
<evidence type="ECO:0000256" key="8">
    <source>
        <dbReference type="ARBA" id="ARBA00023027"/>
    </source>
</evidence>
<feature type="binding site" evidence="12">
    <location>
        <position position="447"/>
    </location>
    <ligand>
        <name>Zn(2+)</name>
        <dbReference type="ChEBI" id="CHEBI:29105"/>
    </ligand>
</feature>
<dbReference type="EC" id="6.5.1.2" evidence="12"/>
<dbReference type="SMART" id="SM00292">
    <property type="entry name" value="BRCT"/>
    <property type="match status" value="1"/>
</dbReference>
<feature type="binding site" evidence="12">
    <location>
        <position position="314"/>
    </location>
    <ligand>
        <name>NAD(+)</name>
        <dbReference type="ChEBI" id="CHEBI:57540"/>
    </ligand>
</feature>
<dbReference type="Pfam" id="PF03120">
    <property type="entry name" value="OB_DNA_ligase"/>
    <property type="match status" value="1"/>
</dbReference>
<dbReference type="PANTHER" id="PTHR23389:SF9">
    <property type="entry name" value="DNA LIGASE"/>
    <property type="match status" value="1"/>
</dbReference>
<feature type="domain" description="BRCT" evidence="13">
    <location>
        <begin position="643"/>
        <end position="716"/>
    </location>
</feature>
<feature type="binding site" evidence="12">
    <location>
        <position position="162"/>
    </location>
    <ligand>
        <name>NAD(+)</name>
        <dbReference type="ChEBI" id="CHEBI:57540"/>
    </ligand>
</feature>
<evidence type="ECO:0000259" key="13">
    <source>
        <dbReference type="PROSITE" id="PS50172"/>
    </source>
</evidence>
<evidence type="ECO:0000256" key="10">
    <source>
        <dbReference type="ARBA" id="ARBA00023211"/>
    </source>
</evidence>
<sequence>MDGRRTDIAGMVSDSADLAVEVLTEGDAQAELARLATILEAANEAYHTQDAPFLSDAEYDALKIRNAAIEARFPGLKRSDSPTEKVGSAPAEGFGKVVHRVPMLSLANEFSAEGIHEFDARIRRYLNLDAEAPLAYVAEPKIDGLSLSLRYEGGRLVQAATRGDGEVGENVTANALTVDDIPSRLRGQAPQVLEVRGEVYMTHADFAALNARTALNGGRVFANPRNAAAGSLRQLDPKITASRPLRFFAYAWGEMTEPLSDTQWGSLQRLKAFGFQVNSLARLCDGPLALLATYDEIESQRATLGYDIDGVVYKVNDLGLQRRLGFRSTTPRWAVAHKFSAERAWTRLLAIEVNVGRTGALAPLAKLQPVTVGGVVVSNATLHNEDYIAGRSAATGEAIRGGRDLRVGDWVEVRRAGDVIPQIVDVDLSKRPEGAERYQFPTTCPQCGSAAIREAGDAVRRCTGGMACPAQAIEKLKHFVSRNAFDIEGLGAKQIELFFNDPLLPIREPADIFTMEERDRRNPERLQDRLGYGPVSANKLFRAIDHRRTVQLARLILALGIRHLGESGSALLASHYGSWPAFEGAMTAASVGEGPEWEELNAIDGVGKVLATSVVTAFHQEAERAAIDRLIPHLTIENPQPRAVESPVTGKTVVFTGTLERMTRAEAKARAEALGAKVAGSVSARTDLLVAGPGAGSKAREAERLGVRVIDEGEWLSLIEAT</sequence>
<dbReference type="Proteomes" id="UP000019666">
    <property type="component" value="Unassembled WGS sequence"/>
</dbReference>
<comment type="similarity">
    <text evidence="12">Belongs to the NAD-dependent DNA ligase family. LigA subfamily.</text>
</comment>
<dbReference type="Pfam" id="PF03119">
    <property type="entry name" value="DNA_ligase_ZBD"/>
    <property type="match status" value="1"/>
</dbReference>
<keyword evidence="7 12" id="KW-0460">Magnesium</keyword>
<dbReference type="Pfam" id="PF01653">
    <property type="entry name" value="DNA_ligase_aden"/>
    <property type="match status" value="1"/>
</dbReference>
<dbReference type="GO" id="GO:0006281">
    <property type="term" value="P:DNA repair"/>
    <property type="evidence" value="ECO:0007669"/>
    <property type="project" value="UniProtKB-KW"/>
</dbReference>
<keyword evidence="10 12" id="KW-0464">Manganese</keyword>
<dbReference type="PATRIC" id="fig|442562.3.peg.4546"/>
<dbReference type="InterPro" id="IPR010994">
    <property type="entry name" value="RuvA_2-like"/>
</dbReference>
<dbReference type="Gene3D" id="3.30.470.30">
    <property type="entry name" value="DNA ligase/mRNA capping enzyme"/>
    <property type="match status" value="1"/>
</dbReference>
<dbReference type="Pfam" id="PF12826">
    <property type="entry name" value="HHH_2"/>
    <property type="match status" value="1"/>
</dbReference>
<evidence type="ECO:0000256" key="2">
    <source>
        <dbReference type="ARBA" id="ARBA00022598"/>
    </source>
</evidence>
<keyword evidence="9 12" id="KW-0234">DNA repair</keyword>
<dbReference type="PROSITE" id="PS50172">
    <property type="entry name" value="BRCT"/>
    <property type="match status" value="1"/>
</dbReference>
<dbReference type="SUPFAM" id="SSF52113">
    <property type="entry name" value="BRCT domain"/>
    <property type="match status" value="1"/>
</dbReference>
<keyword evidence="2 12" id="KW-0436">Ligase</keyword>
<keyword evidence="5 12" id="KW-0227">DNA damage</keyword>
<dbReference type="PIRSF" id="PIRSF001604">
    <property type="entry name" value="LigA"/>
    <property type="match status" value="1"/>
</dbReference>
<evidence type="ECO:0000313" key="14">
    <source>
        <dbReference type="EMBL" id="EYD73496.1"/>
    </source>
</evidence>
<dbReference type="InterPro" id="IPR004149">
    <property type="entry name" value="Znf_DNAligase_C4"/>
</dbReference>
<keyword evidence="15" id="KW-1185">Reference proteome</keyword>
<name>A0A017HGN1_9RHOB</name>
<dbReference type="Gene3D" id="6.20.10.30">
    <property type="match status" value="1"/>
</dbReference>
<evidence type="ECO:0000256" key="6">
    <source>
        <dbReference type="ARBA" id="ARBA00022833"/>
    </source>
</evidence>
<dbReference type="SMART" id="SM00532">
    <property type="entry name" value="LIGANc"/>
    <property type="match status" value="1"/>
</dbReference>
<accession>A0A017HGN1</accession>
<evidence type="ECO:0000256" key="3">
    <source>
        <dbReference type="ARBA" id="ARBA00022705"/>
    </source>
</evidence>
<dbReference type="STRING" id="442562.Rumeso_04617"/>
<dbReference type="CDD" id="cd17748">
    <property type="entry name" value="BRCT_DNA_ligase_like"/>
    <property type="match status" value="1"/>
</dbReference>
<dbReference type="SUPFAM" id="SSF50249">
    <property type="entry name" value="Nucleic acid-binding proteins"/>
    <property type="match status" value="1"/>
</dbReference>